<dbReference type="SUPFAM" id="SSF69754">
    <property type="entry name" value="Ribosome binding protein Y (YfiA homologue)"/>
    <property type="match status" value="1"/>
</dbReference>
<dbReference type="Gene3D" id="3.30.160.100">
    <property type="entry name" value="Ribosome hibernation promotion factor-like"/>
    <property type="match status" value="1"/>
</dbReference>
<sequence>MEIKINAVGFSASSQLEEFIQKKIGKLEKYHDGIVNVEVSLKLEKDDNLENKVVEVIARIKGQDIFASKKAKKFEDAVDELYDVVKRQLVKAKEKEREA</sequence>
<dbReference type="AlphaFoldDB" id="A0A9D1UYW5"/>
<dbReference type="NCBIfam" id="TIGR00741">
    <property type="entry name" value="yfiA"/>
    <property type="match status" value="1"/>
</dbReference>
<protein>
    <submittedName>
        <fullName evidence="1">Ribosome-associated translation inhibitor RaiA</fullName>
    </submittedName>
</protein>
<name>A0A9D1UYW5_9BACT</name>
<organism evidence="1 2">
    <name type="scientific">Candidatus Odoribacter faecigallinarum</name>
    <dbReference type="NCBI Taxonomy" id="2838706"/>
    <lineage>
        <taxon>Bacteria</taxon>
        <taxon>Pseudomonadati</taxon>
        <taxon>Bacteroidota</taxon>
        <taxon>Bacteroidia</taxon>
        <taxon>Bacteroidales</taxon>
        <taxon>Odoribacteraceae</taxon>
        <taxon>Odoribacter</taxon>
    </lineage>
</organism>
<dbReference type="CDD" id="cd00552">
    <property type="entry name" value="RaiA"/>
    <property type="match status" value="1"/>
</dbReference>
<evidence type="ECO:0000313" key="2">
    <source>
        <dbReference type="Proteomes" id="UP000824202"/>
    </source>
</evidence>
<proteinExistence type="predicted"/>
<dbReference type="Proteomes" id="UP000824202">
    <property type="component" value="Unassembled WGS sequence"/>
</dbReference>
<reference evidence="1" key="1">
    <citation type="journal article" date="2021" name="PeerJ">
        <title>Extensive microbial diversity within the chicken gut microbiome revealed by metagenomics and culture.</title>
        <authorList>
            <person name="Gilroy R."/>
            <person name="Ravi A."/>
            <person name="Getino M."/>
            <person name="Pursley I."/>
            <person name="Horton D.L."/>
            <person name="Alikhan N.F."/>
            <person name="Baker D."/>
            <person name="Gharbi K."/>
            <person name="Hall N."/>
            <person name="Watson M."/>
            <person name="Adriaenssens E.M."/>
            <person name="Foster-Nyarko E."/>
            <person name="Jarju S."/>
            <person name="Secka A."/>
            <person name="Antonio M."/>
            <person name="Oren A."/>
            <person name="Chaudhuri R.R."/>
            <person name="La Ragione R."/>
            <person name="Hildebrand F."/>
            <person name="Pallen M.J."/>
        </authorList>
    </citation>
    <scope>NUCLEOTIDE SEQUENCE</scope>
    <source>
        <strain evidence="1">23274</strain>
    </source>
</reference>
<accession>A0A9D1UYW5</accession>
<dbReference type="InterPro" id="IPR036567">
    <property type="entry name" value="RHF-like"/>
</dbReference>
<evidence type="ECO:0000313" key="1">
    <source>
        <dbReference type="EMBL" id="HIX03050.1"/>
    </source>
</evidence>
<reference evidence="1" key="2">
    <citation type="submission" date="2021-04" db="EMBL/GenBank/DDBJ databases">
        <authorList>
            <person name="Gilroy R."/>
        </authorList>
    </citation>
    <scope>NUCLEOTIDE SEQUENCE</scope>
    <source>
        <strain evidence="1">23274</strain>
    </source>
</reference>
<comment type="caution">
    <text evidence="1">The sequence shown here is derived from an EMBL/GenBank/DDBJ whole genome shotgun (WGS) entry which is preliminary data.</text>
</comment>
<dbReference type="EMBL" id="DXFT01000057">
    <property type="protein sequence ID" value="HIX03050.1"/>
    <property type="molecule type" value="Genomic_DNA"/>
</dbReference>
<dbReference type="InterPro" id="IPR003489">
    <property type="entry name" value="RHF/RaiA"/>
</dbReference>
<gene>
    <name evidence="1" type="primary">raiA</name>
    <name evidence="1" type="ORF">H9863_02895</name>
</gene>
<dbReference type="Pfam" id="PF02482">
    <property type="entry name" value="Ribosomal_S30AE"/>
    <property type="match status" value="1"/>
</dbReference>